<dbReference type="InterPro" id="IPR054566">
    <property type="entry name" value="ManC/GMP-like_b-helix"/>
</dbReference>
<dbReference type="PANTHER" id="PTHR46390:SF1">
    <property type="entry name" value="MANNOSE-1-PHOSPHATE GUANYLYLTRANSFERASE"/>
    <property type="match status" value="1"/>
</dbReference>
<dbReference type="EMBL" id="JAOPJZ010000003">
    <property type="protein sequence ID" value="MCU4751681.1"/>
    <property type="molecule type" value="Genomic_DNA"/>
</dbReference>
<evidence type="ECO:0000313" key="4">
    <source>
        <dbReference type="Proteomes" id="UP001321047"/>
    </source>
</evidence>
<dbReference type="InterPro" id="IPR005835">
    <property type="entry name" value="NTP_transferase_dom"/>
</dbReference>
<accession>A0AAP2Z6S9</accession>
<keyword evidence="4" id="KW-1185">Reference proteome</keyword>
<organism evidence="3 4">
    <name type="scientific">Natronosalvus hydrolyticus</name>
    <dbReference type="NCBI Taxonomy" id="2979988"/>
    <lineage>
        <taxon>Archaea</taxon>
        <taxon>Methanobacteriati</taxon>
        <taxon>Methanobacteriota</taxon>
        <taxon>Stenosarchaea group</taxon>
        <taxon>Halobacteria</taxon>
        <taxon>Halobacteriales</taxon>
        <taxon>Natrialbaceae</taxon>
        <taxon>Natronosalvus</taxon>
    </lineage>
</organism>
<dbReference type="GO" id="GO:0009298">
    <property type="term" value="P:GDP-mannose biosynthetic process"/>
    <property type="evidence" value="ECO:0007669"/>
    <property type="project" value="TreeGrafter"/>
</dbReference>
<dbReference type="SUPFAM" id="SSF159283">
    <property type="entry name" value="Guanosine diphospho-D-mannose pyrophosphorylase/mannose-6-phosphate isomerase linker domain"/>
    <property type="match status" value="1"/>
</dbReference>
<dbReference type="Pfam" id="PF00483">
    <property type="entry name" value="NTP_transferase"/>
    <property type="match status" value="1"/>
</dbReference>
<evidence type="ECO:0000259" key="2">
    <source>
        <dbReference type="Pfam" id="PF22640"/>
    </source>
</evidence>
<dbReference type="Gene3D" id="3.90.550.10">
    <property type="entry name" value="Spore Coat Polysaccharide Biosynthesis Protein SpsA, Chain A"/>
    <property type="match status" value="1"/>
</dbReference>
<protein>
    <submittedName>
        <fullName evidence="3">Sugar phosphate nucleotidyltransferase</fullName>
    </submittedName>
</protein>
<proteinExistence type="predicted"/>
<dbReference type="InterPro" id="IPR029044">
    <property type="entry name" value="Nucleotide-diphossugar_trans"/>
</dbReference>
<dbReference type="Proteomes" id="UP001321047">
    <property type="component" value="Unassembled WGS sequence"/>
</dbReference>
<comment type="caution">
    <text evidence="3">The sequence shown here is derived from an EMBL/GenBank/DDBJ whole genome shotgun (WGS) entry which is preliminary data.</text>
</comment>
<gene>
    <name evidence="3" type="ORF">OB919_06755</name>
</gene>
<dbReference type="InterPro" id="IPR051161">
    <property type="entry name" value="Mannose-6P_isomerase_type2"/>
</dbReference>
<evidence type="ECO:0000259" key="1">
    <source>
        <dbReference type="Pfam" id="PF00483"/>
    </source>
</evidence>
<dbReference type="PANTHER" id="PTHR46390">
    <property type="entry name" value="MANNOSE-1-PHOSPHATE GUANYLYLTRANSFERASE"/>
    <property type="match status" value="1"/>
</dbReference>
<dbReference type="GO" id="GO:0004475">
    <property type="term" value="F:mannose-1-phosphate guanylyltransferase (GTP) activity"/>
    <property type="evidence" value="ECO:0007669"/>
    <property type="project" value="TreeGrafter"/>
</dbReference>
<dbReference type="Pfam" id="PF22640">
    <property type="entry name" value="ManC_GMP_beta-helix"/>
    <property type="match status" value="1"/>
</dbReference>
<feature type="domain" description="Nucleotidyl transferase" evidence="1">
    <location>
        <begin position="11"/>
        <end position="301"/>
    </location>
</feature>
<dbReference type="AlphaFoldDB" id="A0AAP2Z6S9"/>
<feature type="domain" description="MannoseP isomerase/GMP-like beta-helix" evidence="2">
    <location>
        <begin position="325"/>
        <end position="369"/>
    </location>
</feature>
<name>A0AAP2Z6S9_9EURY</name>
<sequence>MSDSRTRPILACVLAGGTGTRLYPLSRPNRPKQFLEIGGDRSLLERTLERADRISTETWVLTNGALEEPIREHVRDTDARVLVEPDASGTGPALVYAAWQFHERWEGKCHECRAADEAVDGDESENRTGDPPVIVTLPSDHHIEDESAFARTLERAATVAADTEGLVTLGVEPTRAATEFGYIVPDSDDTHAAPGGGTEYTAVRRFREKPNREVARSLLEDGAYWNAGVFAWTPEALLEAARDSPLAPLVEALEAGVDPAEAFARVDPISIDEGVLERADDIAVVPLSVGWADLGTWDALGRLESLQTGDGNATLEGTTLTAREATDNVVAAPGKHVSLVGVDDLVVVAVDDRVLVVPREKAHTVRDLVGGPDTTEQTGE</sequence>
<reference evidence="3 4" key="1">
    <citation type="submission" date="2022-09" db="EMBL/GenBank/DDBJ databases">
        <title>Enrichment on poylsaccharides allowed isolation of novel metabolic and taxonomic groups of Haloarchaea.</title>
        <authorList>
            <person name="Sorokin D.Y."/>
            <person name="Elcheninov A.G."/>
            <person name="Khizhniak T.V."/>
            <person name="Kolganova T.V."/>
            <person name="Kublanov I.V."/>
        </authorList>
    </citation>
    <scope>NUCLEOTIDE SEQUENCE [LARGE SCALE GENOMIC DNA]</scope>
    <source>
        <strain evidence="3 4">AArc-curdl1</strain>
    </source>
</reference>
<evidence type="ECO:0000313" key="3">
    <source>
        <dbReference type="EMBL" id="MCU4751681.1"/>
    </source>
</evidence>
<dbReference type="SUPFAM" id="SSF53448">
    <property type="entry name" value="Nucleotide-diphospho-sugar transferases"/>
    <property type="match status" value="1"/>
</dbReference>